<dbReference type="EMBL" id="JANPWB010000010">
    <property type="protein sequence ID" value="KAJ1136040.1"/>
    <property type="molecule type" value="Genomic_DNA"/>
</dbReference>
<evidence type="ECO:0000313" key="2">
    <source>
        <dbReference type="EMBL" id="KAJ1136040.1"/>
    </source>
</evidence>
<dbReference type="SUPFAM" id="SSF57997">
    <property type="entry name" value="Tropomyosin"/>
    <property type="match status" value="1"/>
</dbReference>
<evidence type="ECO:0000313" key="3">
    <source>
        <dbReference type="Proteomes" id="UP001066276"/>
    </source>
</evidence>
<gene>
    <name evidence="2" type="ORF">NDU88_002466</name>
</gene>
<dbReference type="AlphaFoldDB" id="A0AAV7QCZ2"/>
<keyword evidence="3" id="KW-1185">Reference proteome</keyword>
<accession>A0AAV7QCZ2</accession>
<comment type="caution">
    <text evidence="2">The sequence shown here is derived from an EMBL/GenBank/DDBJ whole genome shotgun (WGS) entry which is preliminary data.</text>
</comment>
<evidence type="ECO:0000256" key="1">
    <source>
        <dbReference type="SAM" id="Coils"/>
    </source>
</evidence>
<sequence length="216" mass="24271">MTALRCVLRGESFPPWRWRAWRCCWAGLEVAGGGRQGGVALAVRGSPVFLAWASWWGPLLGDLAVNCCRPDRAGGALLGRQQKGSISALQSGEVQMEDGPSVDSIKSMFMDLKSSLAGIDAKLDHLTEQMDRIRARVDEHDARFEQLESRTSEMEDQQNGERERLLQMERVLEVIRNKNEDLEARSRRNNVQLIGLPESTGLSTAKFLFSFFRTIF</sequence>
<protein>
    <submittedName>
        <fullName evidence="2">Uncharacterized protein</fullName>
    </submittedName>
</protein>
<organism evidence="2 3">
    <name type="scientific">Pleurodeles waltl</name>
    <name type="common">Iberian ribbed newt</name>
    <dbReference type="NCBI Taxonomy" id="8319"/>
    <lineage>
        <taxon>Eukaryota</taxon>
        <taxon>Metazoa</taxon>
        <taxon>Chordata</taxon>
        <taxon>Craniata</taxon>
        <taxon>Vertebrata</taxon>
        <taxon>Euteleostomi</taxon>
        <taxon>Amphibia</taxon>
        <taxon>Batrachia</taxon>
        <taxon>Caudata</taxon>
        <taxon>Salamandroidea</taxon>
        <taxon>Salamandridae</taxon>
        <taxon>Pleurodelinae</taxon>
        <taxon>Pleurodeles</taxon>
    </lineage>
</organism>
<dbReference type="Proteomes" id="UP001066276">
    <property type="component" value="Chromosome 6"/>
</dbReference>
<feature type="coiled-coil region" evidence="1">
    <location>
        <begin position="116"/>
        <end position="185"/>
    </location>
</feature>
<dbReference type="InterPro" id="IPR004244">
    <property type="entry name" value="Transposase_22"/>
</dbReference>
<keyword evidence="1" id="KW-0175">Coiled coil</keyword>
<name>A0AAV7QCZ2_PLEWA</name>
<reference evidence="2" key="1">
    <citation type="journal article" date="2022" name="bioRxiv">
        <title>Sequencing and chromosome-scale assembly of the giantPleurodeles waltlgenome.</title>
        <authorList>
            <person name="Brown T."/>
            <person name="Elewa A."/>
            <person name="Iarovenko S."/>
            <person name="Subramanian E."/>
            <person name="Araus A.J."/>
            <person name="Petzold A."/>
            <person name="Susuki M."/>
            <person name="Suzuki K.-i.T."/>
            <person name="Hayashi T."/>
            <person name="Toyoda A."/>
            <person name="Oliveira C."/>
            <person name="Osipova E."/>
            <person name="Leigh N.D."/>
            <person name="Simon A."/>
            <person name="Yun M.H."/>
        </authorList>
    </citation>
    <scope>NUCLEOTIDE SEQUENCE</scope>
    <source>
        <strain evidence="2">20211129_DDA</strain>
        <tissue evidence="2">Liver</tissue>
    </source>
</reference>
<dbReference type="Gene3D" id="3.90.20.10">
    <property type="match status" value="1"/>
</dbReference>
<proteinExistence type="predicted"/>
<dbReference type="PANTHER" id="PTHR11505">
    <property type="entry name" value="L1 TRANSPOSABLE ELEMENT-RELATED"/>
    <property type="match status" value="1"/>
</dbReference>